<dbReference type="EMBL" id="PYGE01000028">
    <property type="protein sequence ID" value="PSK95834.1"/>
    <property type="molecule type" value="Genomic_DNA"/>
</dbReference>
<dbReference type="RefSeq" id="WP_106539829.1">
    <property type="nucleotide sequence ID" value="NZ_PYGE01000028.1"/>
</dbReference>
<organism evidence="1 2">
    <name type="scientific">Haloactinopolyspora alba</name>
    <dbReference type="NCBI Taxonomy" id="648780"/>
    <lineage>
        <taxon>Bacteria</taxon>
        <taxon>Bacillati</taxon>
        <taxon>Actinomycetota</taxon>
        <taxon>Actinomycetes</taxon>
        <taxon>Jiangellales</taxon>
        <taxon>Jiangellaceae</taxon>
        <taxon>Haloactinopolyspora</taxon>
    </lineage>
</organism>
<evidence type="ECO:0000313" key="1">
    <source>
        <dbReference type="EMBL" id="PSK95834.1"/>
    </source>
</evidence>
<protein>
    <submittedName>
        <fullName evidence="1">Uncharacterized protein</fullName>
    </submittedName>
</protein>
<accession>A0A2P8DF37</accession>
<comment type="caution">
    <text evidence="1">The sequence shown here is derived from an EMBL/GenBank/DDBJ whole genome shotgun (WGS) entry which is preliminary data.</text>
</comment>
<dbReference type="AlphaFoldDB" id="A0A2P8DF37"/>
<gene>
    <name evidence="1" type="ORF">CLV30_12886</name>
</gene>
<sequence>MTTRITVTMAIPDVEFANRFQASEEAVADALADHLHHADLGDVEPDVWTVDVSSDIPGWSSSR</sequence>
<name>A0A2P8DF37_9ACTN</name>
<evidence type="ECO:0000313" key="2">
    <source>
        <dbReference type="Proteomes" id="UP000243528"/>
    </source>
</evidence>
<keyword evidence="2" id="KW-1185">Reference proteome</keyword>
<reference evidence="1 2" key="1">
    <citation type="submission" date="2018-03" db="EMBL/GenBank/DDBJ databases">
        <title>Genomic Encyclopedia of Archaeal and Bacterial Type Strains, Phase II (KMG-II): from individual species to whole genera.</title>
        <authorList>
            <person name="Goeker M."/>
        </authorList>
    </citation>
    <scope>NUCLEOTIDE SEQUENCE [LARGE SCALE GENOMIC DNA]</scope>
    <source>
        <strain evidence="1 2">DSM 45211</strain>
    </source>
</reference>
<dbReference type="Proteomes" id="UP000243528">
    <property type="component" value="Unassembled WGS sequence"/>
</dbReference>
<proteinExistence type="predicted"/>